<feature type="region of interest" description="Disordered" evidence="1">
    <location>
        <begin position="481"/>
        <end position="531"/>
    </location>
</feature>
<sequence length="548" mass="58762">MPRKAKFKPVNNVPTLFQPSATTEQFLASMDQNCQITSQFTANEVTTIAGHNWEQVFMDLLKMNFMKVDDSALIADASIEVDTNEDAVYNEELSPAEDLTNSIAAFGQWFKSNNIPDSQCPGLINNIRCLAMMFSLIPAPHHCPIPLPCTCLHQADAPPCSHLHAEDIPAPPPCDHLHRDDEDTPMELPAPTCTFSEAASQTPAPSHEATTPPPPLAAAATLPAAVASIPPASPHGHASYASAAVKNLNPAAPPFVRGPPCAPVATPPAQAQQPTSSKCSKQPFFTTRGPSCQQFFIKVLSIPNSTSLPSLVKSANTALVHTKSTLWVDLAHFTPCSITHATVHIPTTANLNIIKASISSVLPGASISIPVSRSFIKIIDVPFFKPSTTKPLPSTEVGTQLQHSIIPSNYIVHWHFIQNSPKAEFATVPATINLWGVAEATPRPLPPSPPPLQTCLARMSTLASTVATNMPLMTIAALTGSTASTSPGSRIRPSGMPQPEKAFHLLPPQLHGASNNNALPPIDEEDKRDDDEMELFGLGLDNDYEFHK</sequence>
<dbReference type="AlphaFoldDB" id="A0A9P5WWQ7"/>
<feature type="region of interest" description="Disordered" evidence="1">
    <location>
        <begin position="263"/>
        <end position="282"/>
    </location>
</feature>
<evidence type="ECO:0000313" key="3">
    <source>
        <dbReference type="Proteomes" id="UP000807342"/>
    </source>
</evidence>
<comment type="caution">
    <text evidence="2">The sequence shown here is derived from an EMBL/GenBank/DDBJ whole genome shotgun (WGS) entry which is preliminary data.</text>
</comment>
<feature type="region of interest" description="Disordered" evidence="1">
    <location>
        <begin position="197"/>
        <end position="217"/>
    </location>
</feature>
<keyword evidence="3" id="KW-1185">Reference proteome</keyword>
<proteinExistence type="predicted"/>
<dbReference type="OrthoDB" id="343114at2759"/>
<name>A0A9P5WWQ7_9AGAR</name>
<feature type="compositionally biased region" description="Acidic residues" evidence="1">
    <location>
        <begin position="522"/>
        <end position="531"/>
    </location>
</feature>
<organism evidence="2 3">
    <name type="scientific">Macrolepiota fuliginosa MF-IS2</name>
    <dbReference type="NCBI Taxonomy" id="1400762"/>
    <lineage>
        <taxon>Eukaryota</taxon>
        <taxon>Fungi</taxon>
        <taxon>Dikarya</taxon>
        <taxon>Basidiomycota</taxon>
        <taxon>Agaricomycotina</taxon>
        <taxon>Agaricomycetes</taxon>
        <taxon>Agaricomycetidae</taxon>
        <taxon>Agaricales</taxon>
        <taxon>Agaricineae</taxon>
        <taxon>Agaricaceae</taxon>
        <taxon>Macrolepiota</taxon>
    </lineage>
</organism>
<reference evidence="2" key="1">
    <citation type="submission" date="2020-11" db="EMBL/GenBank/DDBJ databases">
        <authorList>
            <consortium name="DOE Joint Genome Institute"/>
            <person name="Ahrendt S."/>
            <person name="Riley R."/>
            <person name="Andreopoulos W."/>
            <person name="Labutti K."/>
            <person name="Pangilinan J."/>
            <person name="Ruiz-Duenas F.J."/>
            <person name="Barrasa J.M."/>
            <person name="Sanchez-Garcia M."/>
            <person name="Camarero S."/>
            <person name="Miyauchi S."/>
            <person name="Serrano A."/>
            <person name="Linde D."/>
            <person name="Babiker R."/>
            <person name="Drula E."/>
            <person name="Ayuso-Fernandez I."/>
            <person name="Pacheco R."/>
            <person name="Padilla G."/>
            <person name="Ferreira P."/>
            <person name="Barriuso J."/>
            <person name="Kellner H."/>
            <person name="Castanera R."/>
            <person name="Alfaro M."/>
            <person name="Ramirez L."/>
            <person name="Pisabarro A.G."/>
            <person name="Kuo A."/>
            <person name="Tritt A."/>
            <person name="Lipzen A."/>
            <person name="He G."/>
            <person name="Yan M."/>
            <person name="Ng V."/>
            <person name="Cullen D."/>
            <person name="Martin F."/>
            <person name="Rosso M.-N."/>
            <person name="Henrissat B."/>
            <person name="Hibbett D."/>
            <person name="Martinez A.T."/>
            <person name="Grigoriev I.V."/>
        </authorList>
    </citation>
    <scope>NUCLEOTIDE SEQUENCE</scope>
    <source>
        <strain evidence="2">MF-IS2</strain>
    </source>
</reference>
<dbReference type="EMBL" id="MU152708">
    <property type="protein sequence ID" value="KAF9440248.1"/>
    <property type="molecule type" value="Genomic_DNA"/>
</dbReference>
<gene>
    <name evidence="2" type="ORF">P691DRAFT_782865</name>
</gene>
<evidence type="ECO:0000313" key="2">
    <source>
        <dbReference type="EMBL" id="KAF9440248.1"/>
    </source>
</evidence>
<dbReference type="Proteomes" id="UP000807342">
    <property type="component" value="Unassembled WGS sequence"/>
</dbReference>
<evidence type="ECO:0000256" key="1">
    <source>
        <dbReference type="SAM" id="MobiDB-lite"/>
    </source>
</evidence>
<accession>A0A9P5WWQ7</accession>
<protein>
    <submittedName>
        <fullName evidence="2">Uncharacterized protein</fullName>
    </submittedName>
</protein>